<accession>A0A5N6WNM1</accession>
<dbReference type="EMBL" id="ML741851">
    <property type="protein sequence ID" value="KAE8322188.1"/>
    <property type="molecule type" value="Genomic_DNA"/>
</dbReference>
<dbReference type="InterPro" id="IPR001279">
    <property type="entry name" value="Metallo-B-lactamas"/>
</dbReference>
<name>A0A5N6WNM1_9EURO</name>
<dbReference type="InterPro" id="IPR036866">
    <property type="entry name" value="RibonucZ/Hydroxyglut_hydro"/>
</dbReference>
<evidence type="ECO:0000259" key="1">
    <source>
        <dbReference type="Pfam" id="PF12706"/>
    </source>
</evidence>
<proteinExistence type="predicted"/>
<reference evidence="3" key="1">
    <citation type="submission" date="2019-04" db="EMBL/GenBank/DDBJ databases">
        <title>Friends and foes A comparative genomics studyof 23 Aspergillus species from section Flavi.</title>
        <authorList>
            <consortium name="DOE Joint Genome Institute"/>
            <person name="Kjaerbolling I."/>
            <person name="Vesth T."/>
            <person name="Frisvad J.C."/>
            <person name="Nybo J.L."/>
            <person name="Theobald S."/>
            <person name="Kildgaard S."/>
            <person name="Isbrandt T."/>
            <person name="Kuo A."/>
            <person name="Sato A."/>
            <person name="Lyhne E.K."/>
            <person name="Kogle M.E."/>
            <person name="Wiebenga A."/>
            <person name="Kun R.S."/>
            <person name="Lubbers R.J."/>
            <person name="Makela M.R."/>
            <person name="Barry K."/>
            <person name="Chovatia M."/>
            <person name="Clum A."/>
            <person name="Daum C."/>
            <person name="Haridas S."/>
            <person name="He G."/>
            <person name="LaButti K."/>
            <person name="Lipzen A."/>
            <person name="Mondo S."/>
            <person name="Riley R."/>
            <person name="Salamov A."/>
            <person name="Simmons B.A."/>
            <person name="Magnuson J.K."/>
            <person name="Henrissat B."/>
            <person name="Mortensen U.H."/>
            <person name="Larsen T.O."/>
            <person name="Devries R.P."/>
            <person name="Grigoriev I.V."/>
            <person name="Machida M."/>
            <person name="Baker S.E."/>
            <person name="Andersen M.R."/>
        </authorList>
    </citation>
    <scope>NUCLEOTIDE SEQUENCE [LARGE SCALE GENOMIC DNA]</scope>
    <source>
        <strain evidence="3">CBS 130017</strain>
    </source>
</reference>
<sequence>MRYFPVGTPQFGSRQVTPHRPYTKNYTAFVLQTQSWILSQSGSPSKDGEQGDSRVLRRLTNHAGATTFRLRIAGLTIFHDTWLDRPSLLPQFLNINDITDADYILISHAHFDHLPGADVIAKRTGATIIANSEAINRLRDAGVPDTQLLPVSGGERIPLFTREVRLAAASSNPSILLRQGGPPTAPPEPHHTLAVAEVHIWPSLHCLLPGSHDTLPDVLDTGDSYEGAATPFDGTLDITRGMKYGLFKLRELIPADIIAGDDKLQCFIEWLEDRGPGRNVMSACDGGQLMFHLLRRGGVDTSGAGIWSGGILFNAHLGAYEGIVKTIRPRPSLVVQGIAGRANLNGRPFNGSAAGFATELMRWLGEPERVIWCLHDECLIRPYRIDTRAATAAVESGTRARVVDLASGEPYVLS</sequence>
<dbReference type="SUPFAM" id="SSF56281">
    <property type="entry name" value="Metallo-hydrolase/oxidoreductase"/>
    <property type="match status" value="1"/>
</dbReference>
<dbReference type="PANTHER" id="PTHR43546:SF3">
    <property type="entry name" value="UPF0173 METAL-DEPENDENT HYDROLASE MJ1163"/>
    <property type="match status" value="1"/>
</dbReference>
<dbReference type="PANTHER" id="PTHR43546">
    <property type="entry name" value="UPF0173 METAL-DEPENDENT HYDROLASE MJ1163-RELATED"/>
    <property type="match status" value="1"/>
</dbReference>
<protein>
    <recommendedName>
        <fullName evidence="1">Metallo-beta-lactamase domain-containing protein</fullName>
    </recommendedName>
</protein>
<evidence type="ECO:0000313" key="3">
    <source>
        <dbReference type="Proteomes" id="UP000325945"/>
    </source>
</evidence>
<organism evidence="2 3">
    <name type="scientific">Aspergillus sergii</name>
    <dbReference type="NCBI Taxonomy" id="1034303"/>
    <lineage>
        <taxon>Eukaryota</taxon>
        <taxon>Fungi</taxon>
        <taxon>Dikarya</taxon>
        <taxon>Ascomycota</taxon>
        <taxon>Pezizomycotina</taxon>
        <taxon>Eurotiomycetes</taxon>
        <taxon>Eurotiomycetidae</taxon>
        <taxon>Eurotiales</taxon>
        <taxon>Aspergillaceae</taxon>
        <taxon>Aspergillus</taxon>
        <taxon>Aspergillus subgen. Circumdati</taxon>
    </lineage>
</organism>
<evidence type="ECO:0000313" key="2">
    <source>
        <dbReference type="EMBL" id="KAE8322188.1"/>
    </source>
</evidence>
<dbReference type="Gene3D" id="3.60.15.10">
    <property type="entry name" value="Ribonuclease Z/Hydroxyacylglutathione hydrolase-like"/>
    <property type="match status" value="1"/>
</dbReference>
<feature type="domain" description="Metallo-beta-lactamase" evidence="1">
    <location>
        <begin position="80"/>
        <end position="149"/>
    </location>
</feature>
<gene>
    <name evidence="2" type="ORF">BDV39DRAFT_218869</name>
</gene>
<dbReference type="Pfam" id="PF12706">
    <property type="entry name" value="Lactamase_B_2"/>
    <property type="match status" value="1"/>
</dbReference>
<keyword evidence="3" id="KW-1185">Reference proteome</keyword>
<dbReference type="AlphaFoldDB" id="A0A5N6WNM1"/>
<dbReference type="InterPro" id="IPR050114">
    <property type="entry name" value="UPF0173_UPF0282_UlaG_hydrolase"/>
</dbReference>
<dbReference type="Proteomes" id="UP000325945">
    <property type="component" value="Unassembled WGS sequence"/>
</dbReference>